<proteinExistence type="predicted"/>
<feature type="compositionally biased region" description="Polar residues" evidence="1">
    <location>
        <begin position="17"/>
        <end position="34"/>
    </location>
</feature>
<evidence type="ECO:0000313" key="2">
    <source>
        <dbReference type="EMBL" id="GMF27576.1"/>
    </source>
</evidence>
<dbReference type="AlphaFoldDB" id="A0A9W6X201"/>
<dbReference type="CDD" id="cd00024">
    <property type="entry name" value="CD_CSD"/>
    <property type="match status" value="1"/>
</dbReference>
<reference evidence="2" key="1">
    <citation type="submission" date="2023-04" db="EMBL/GenBank/DDBJ databases">
        <title>Phytophthora fragariaefolia NBRC 109709.</title>
        <authorList>
            <person name="Ichikawa N."/>
            <person name="Sato H."/>
            <person name="Tonouchi N."/>
        </authorList>
    </citation>
    <scope>NUCLEOTIDE SEQUENCE</scope>
    <source>
        <strain evidence="2">NBRC 109709</strain>
    </source>
</reference>
<keyword evidence="3" id="KW-1185">Reference proteome</keyword>
<evidence type="ECO:0000256" key="1">
    <source>
        <dbReference type="SAM" id="MobiDB-lite"/>
    </source>
</evidence>
<gene>
    <name evidence="2" type="ORF">Pfra01_000551200</name>
</gene>
<comment type="caution">
    <text evidence="2">The sequence shown here is derived from an EMBL/GenBank/DDBJ whole genome shotgun (WGS) entry which is preliminary data.</text>
</comment>
<protein>
    <submittedName>
        <fullName evidence="2">Unnamed protein product</fullName>
    </submittedName>
</protein>
<feature type="region of interest" description="Disordered" evidence="1">
    <location>
        <begin position="1"/>
        <end position="34"/>
    </location>
</feature>
<dbReference type="OrthoDB" id="125119at2759"/>
<organism evidence="2 3">
    <name type="scientific">Phytophthora fragariaefolia</name>
    <dbReference type="NCBI Taxonomy" id="1490495"/>
    <lineage>
        <taxon>Eukaryota</taxon>
        <taxon>Sar</taxon>
        <taxon>Stramenopiles</taxon>
        <taxon>Oomycota</taxon>
        <taxon>Peronosporomycetes</taxon>
        <taxon>Peronosporales</taxon>
        <taxon>Peronosporaceae</taxon>
        <taxon>Phytophthora</taxon>
    </lineage>
</organism>
<accession>A0A9W6X201</accession>
<dbReference type="Proteomes" id="UP001165121">
    <property type="component" value="Unassembled WGS sequence"/>
</dbReference>
<evidence type="ECO:0000313" key="3">
    <source>
        <dbReference type="Proteomes" id="UP001165121"/>
    </source>
</evidence>
<sequence>MARSRQVDRMSGGKSPRLQQQVKVSTRTQPPKTQVQLQPLKTQVQLPVETWPVAYLRNRKDTPAGVQYEVVWKRPEGYTGPESWEPTWEPKSSLKQDGLGYAMQMVDAWVVAGRPEDFLHWARKAVPTLVGANASGTCMFVALQQAVHLLGESSAVPDAEVESFLAESRKRNVDFSRGLRWKIFRAFLAQLKRAGSCLSFKDLEYNRQRSGHRGVSGIKRLKLEDGFYIVGASNTMGVGHAFVLEVRGHKYTAHDESVKRSLGHYGEWINSLTFVRKVALEA</sequence>
<name>A0A9W6X201_9STRA</name>
<dbReference type="EMBL" id="BSXT01000440">
    <property type="protein sequence ID" value="GMF27576.1"/>
    <property type="molecule type" value="Genomic_DNA"/>
</dbReference>